<dbReference type="Proteomes" id="UP000621510">
    <property type="component" value="Unassembled WGS sequence"/>
</dbReference>
<reference evidence="2 3" key="1">
    <citation type="submission" date="2021-01" db="EMBL/GenBank/DDBJ databases">
        <title>WGS of actinomycetes isolated from Thailand.</title>
        <authorList>
            <person name="Thawai C."/>
        </authorList>
    </citation>
    <scope>NUCLEOTIDE SEQUENCE [LARGE SCALE GENOMIC DNA]</scope>
    <source>
        <strain evidence="2 3">CA3R110</strain>
    </source>
</reference>
<dbReference type="EMBL" id="JAERRG010000034">
    <property type="protein sequence ID" value="MBL1119619.1"/>
    <property type="molecule type" value="Genomic_DNA"/>
</dbReference>
<evidence type="ECO:0000313" key="2">
    <source>
        <dbReference type="EMBL" id="MBL1119619.1"/>
    </source>
</evidence>
<dbReference type="InterPro" id="IPR051781">
    <property type="entry name" value="Metallo-dep_Hydrolase"/>
</dbReference>
<comment type="caution">
    <text evidence="2">The sequence shown here is derived from an EMBL/GenBank/DDBJ whole genome shotgun (WGS) entry which is preliminary data.</text>
</comment>
<dbReference type="PANTHER" id="PTHR43135">
    <property type="entry name" value="ALPHA-D-RIBOSE 1-METHYLPHOSPHONATE 5-TRIPHOSPHATE DIPHOSPHATASE"/>
    <property type="match status" value="1"/>
</dbReference>
<feature type="compositionally biased region" description="Basic residues" evidence="1">
    <location>
        <begin position="160"/>
        <end position="169"/>
    </location>
</feature>
<dbReference type="InterPro" id="IPR032466">
    <property type="entry name" value="Metal_Hydrolase"/>
</dbReference>
<protein>
    <submittedName>
        <fullName evidence="2">Uncharacterized protein</fullName>
    </submittedName>
</protein>
<sequence>MAFSYGYFEVVRNLAATLDCGITTVLDAGGADLGVRQAVEDGLIEGLAAHRDHDPQSDRRAQRRVVAFRDLRRVLRRSPGRPEGVVDGPEEMRKRAREVIRAGADVLRVCTAGGVLSPRDTARHAHFRPGRGASGGDRWRGLRAGAWGHPLGLRFGHRARHHGANRRRSQCCSGIEPSSADA</sequence>
<keyword evidence="3" id="KW-1185">Reference proteome</keyword>
<organism evidence="2 3">
    <name type="scientific">Streptomyces endocoffeicus</name>
    <dbReference type="NCBI Taxonomy" id="2898945"/>
    <lineage>
        <taxon>Bacteria</taxon>
        <taxon>Bacillati</taxon>
        <taxon>Actinomycetota</taxon>
        <taxon>Actinomycetes</taxon>
        <taxon>Kitasatosporales</taxon>
        <taxon>Streptomycetaceae</taxon>
        <taxon>Streptomyces</taxon>
    </lineage>
</organism>
<evidence type="ECO:0000313" key="3">
    <source>
        <dbReference type="Proteomes" id="UP000621510"/>
    </source>
</evidence>
<proteinExistence type="predicted"/>
<dbReference type="SUPFAM" id="SSF51556">
    <property type="entry name" value="Metallo-dependent hydrolases"/>
    <property type="match status" value="1"/>
</dbReference>
<gene>
    <name evidence="2" type="ORF">JK364_45930</name>
</gene>
<name>A0ABS1Q5L1_9ACTN</name>
<accession>A0ABS1Q5L1</accession>
<dbReference type="PANTHER" id="PTHR43135:SF3">
    <property type="entry name" value="ALPHA-D-RIBOSE 1-METHYLPHOSPHONATE 5-TRIPHOSPHATE DIPHOSPHATASE"/>
    <property type="match status" value="1"/>
</dbReference>
<feature type="region of interest" description="Disordered" evidence="1">
    <location>
        <begin position="160"/>
        <end position="182"/>
    </location>
</feature>
<evidence type="ECO:0000256" key="1">
    <source>
        <dbReference type="SAM" id="MobiDB-lite"/>
    </source>
</evidence>
<dbReference type="Gene3D" id="3.20.20.140">
    <property type="entry name" value="Metal-dependent hydrolases"/>
    <property type="match status" value="1"/>
</dbReference>
<dbReference type="RefSeq" id="WP_201857394.1">
    <property type="nucleotide sequence ID" value="NZ_JAERRG010000034.1"/>
</dbReference>